<name>A0A6A6JGD6_WESOR</name>
<dbReference type="Proteomes" id="UP000800097">
    <property type="component" value="Unassembled WGS sequence"/>
</dbReference>
<dbReference type="OrthoDB" id="5405745at2759"/>
<dbReference type="GO" id="GO:0005262">
    <property type="term" value="F:calcium channel activity"/>
    <property type="evidence" value="ECO:0007669"/>
    <property type="project" value="InterPro"/>
</dbReference>
<dbReference type="GO" id="GO:0098703">
    <property type="term" value="P:calcium ion import across plasma membrane"/>
    <property type="evidence" value="ECO:0007669"/>
    <property type="project" value="InterPro"/>
</dbReference>
<feature type="region of interest" description="Disordered" evidence="1">
    <location>
        <begin position="135"/>
        <end position="159"/>
    </location>
</feature>
<feature type="compositionally biased region" description="Basic and acidic residues" evidence="1">
    <location>
        <begin position="551"/>
        <end position="562"/>
    </location>
</feature>
<evidence type="ECO:0008006" key="4">
    <source>
        <dbReference type="Google" id="ProtNLM"/>
    </source>
</evidence>
<proteinExistence type="predicted"/>
<dbReference type="InterPro" id="IPR024338">
    <property type="entry name" value="MID1/Yam8"/>
</dbReference>
<dbReference type="AlphaFoldDB" id="A0A6A6JGD6"/>
<dbReference type="RefSeq" id="XP_033651818.1">
    <property type="nucleotide sequence ID" value="XM_033802767.1"/>
</dbReference>
<dbReference type="PANTHER" id="PTHR39142:SF1">
    <property type="entry name" value="AEL197CP"/>
    <property type="match status" value="1"/>
</dbReference>
<evidence type="ECO:0000313" key="3">
    <source>
        <dbReference type="Proteomes" id="UP000800097"/>
    </source>
</evidence>
<dbReference type="GeneID" id="54555942"/>
<accession>A0A6A6JGD6</accession>
<keyword evidence="3" id="KW-1185">Reference proteome</keyword>
<dbReference type="EMBL" id="ML986504">
    <property type="protein sequence ID" value="KAF2274279.1"/>
    <property type="molecule type" value="Genomic_DNA"/>
</dbReference>
<sequence length="671" mass="74355">MPLTKRPPLQLRRWTSVLPACLLLIAWIPYPSGTYVHAAEQSFTAAHVDSGRRSQVLPPTLDIGVAGIAVDEEKKGRYVGEFAYFEPSLIGRAPEGVEELKDGEKKNMESNPGVTKHFVLGRSELRRRASIIREDDFTDESAHPDNTTSGTDAARDKRQSGTTVYISINTCRQPIPDVPIMIDPPPQLRMYISTSTDNQQPGPNKDSSLATDPIDLQGGAATFSLQTDSDVYIGVFAPNLTKGWTGSYGYEVAASTERFYHSYNGTDPFLYMIDTDSESALFITHNITTKEDDTEAIEKWLRVSDIPFSMYMFPKASWGATGFERSFCGIKESFEANSSSTVKVDRAMTDRYGGVLPKAQFHVQGLQKNETYVGFLVMDGNVSTDGLDLSNNLTVGRGGKVWKQFTWKTKADDSCQVIFNLPFCSTIAYAVPSSPQFRGNSTALALLYDSQAQSYYQNFTRSLAQIPCDTTATAQYSLARTCTDCAGDYKEWMCSVLMPRCEDWTATDPWLMPRNVNARFPNGDPAPGPSLFPNASDVRKGDEWEEDDKEDGEREYPKDARRAAYAKSRNPLIDEAIKPGPYKELLPCEDLCYDIVRSCPAQLGFACPVGPAQKVQYGSRDRDGGRQLRCNFPGAVVDLNTVRGEGSRRWGGRDVWVLVGWVVGIAVVGSW</sequence>
<dbReference type="PANTHER" id="PTHR39142">
    <property type="entry name" value="MID1P"/>
    <property type="match status" value="1"/>
</dbReference>
<organism evidence="2 3">
    <name type="scientific">Westerdykella ornata</name>
    <dbReference type="NCBI Taxonomy" id="318751"/>
    <lineage>
        <taxon>Eukaryota</taxon>
        <taxon>Fungi</taxon>
        <taxon>Dikarya</taxon>
        <taxon>Ascomycota</taxon>
        <taxon>Pezizomycotina</taxon>
        <taxon>Dothideomycetes</taxon>
        <taxon>Pleosporomycetidae</taxon>
        <taxon>Pleosporales</taxon>
        <taxon>Sporormiaceae</taxon>
        <taxon>Westerdykella</taxon>
    </lineage>
</organism>
<reference evidence="2" key="1">
    <citation type="journal article" date="2020" name="Stud. Mycol.">
        <title>101 Dothideomycetes genomes: a test case for predicting lifestyles and emergence of pathogens.</title>
        <authorList>
            <person name="Haridas S."/>
            <person name="Albert R."/>
            <person name="Binder M."/>
            <person name="Bloem J."/>
            <person name="Labutti K."/>
            <person name="Salamov A."/>
            <person name="Andreopoulos B."/>
            <person name="Baker S."/>
            <person name="Barry K."/>
            <person name="Bills G."/>
            <person name="Bluhm B."/>
            <person name="Cannon C."/>
            <person name="Castanera R."/>
            <person name="Culley D."/>
            <person name="Daum C."/>
            <person name="Ezra D."/>
            <person name="Gonzalez J."/>
            <person name="Henrissat B."/>
            <person name="Kuo A."/>
            <person name="Liang C."/>
            <person name="Lipzen A."/>
            <person name="Lutzoni F."/>
            <person name="Magnuson J."/>
            <person name="Mondo S."/>
            <person name="Nolan M."/>
            <person name="Ohm R."/>
            <person name="Pangilinan J."/>
            <person name="Park H.-J."/>
            <person name="Ramirez L."/>
            <person name="Alfaro M."/>
            <person name="Sun H."/>
            <person name="Tritt A."/>
            <person name="Yoshinaga Y."/>
            <person name="Zwiers L.-H."/>
            <person name="Turgeon B."/>
            <person name="Goodwin S."/>
            <person name="Spatafora J."/>
            <person name="Crous P."/>
            <person name="Grigoriev I."/>
        </authorList>
    </citation>
    <scope>NUCLEOTIDE SEQUENCE</scope>
    <source>
        <strain evidence="2">CBS 379.55</strain>
    </source>
</reference>
<evidence type="ECO:0000256" key="1">
    <source>
        <dbReference type="SAM" id="MobiDB-lite"/>
    </source>
</evidence>
<dbReference type="Pfam" id="PF12929">
    <property type="entry name" value="Mid1"/>
    <property type="match status" value="1"/>
</dbReference>
<evidence type="ECO:0000313" key="2">
    <source>
        <dbReference type="EMBL" id="KAF2274279.1"/>
    </source>
</evidence>
<protein>
    <recommendedName>
        <fullName evidence="4">FZ domain-containing protein</fullName>
    </recommendedName>
</protein>
<gene>
    <name evidence="2" type="ORF">EI97DRAFT_502896</name>
</gene>
<feature type="region of interest" description="Disordered" evidence="1">
    <location>
        <begin position="522"/>
        <end position="562"/>
    </location>
</feature>